<protein>
    <submittedName>
        <fullName evidence="2">LamG domain-containing protein</fullName>
    </submittedName>
</protein>
<reference evidence="2 3" key="1">
    <citation type="journal article" date="2021" name="Int. J. Syst. Evol. Microbiol.">
        <title>Steroidobacter gossypii sp. nov., isolated from soil of cotton cropping field.</title>
        <authorList>
            <person name="Huang R."/>
            <person name="Yang S."/>
            <person name="Zhen C."/>
            <person name="Liu W."/>
        </authorList>
    </citation>
    <scope>NUCLEOTIDE SEQUENCE [LARGE SCALE GENOMIC DNA]</scope>
    <source>
        <strain evidence="2 3">S1-65</strain>
    </source>
</reference>
<feature type="chain" id="PRO_5047407441" evidence="1">
    <location>
        <begin position="28"/>
        <end position="231"/>
    </location>
</feature>
<dbReference type="PROSITE" id="PS51318">
    <property type="entry name" value="TAT"/>
    <property type="match status" value="1"/>
</dbReference>
<dbReference type="Gene3D" id="2.60.120.200">
    <property type="match status" value="1"/>
</dbReference>
<evidence type="ECO:0000313" key="2">
    <source>
        <dbReference type="EMBL" id="MBM0104820.1"/>
    </source>
</evidence>
<name>A0ABS1WV27_9GAMM</name>
<dbReference type="Pfam" id="PF13385">
    <property type="entry name" value="Laminin_G_3"/>
    <property type="match status" value="1"/>
</dbReference>
<accession>A0ABS1WV27</accession>
<dbReference type="SUPFAM" id="SSF49899">
    <property type="entry name" value="Concanavalin A-like lectins/glucanases"/>
    <property type="match status" value="1"/>
</dbReference>
<gene>
    <name evidence="2" type="ORF">JM946_08675</name>
</gene>
<proteinExistence type="predicted"/>
<comment type="caution">
    <text evidence="2">The sequence shown here is derived from an EMBL/GenBank/DDBJ whole genome shotgun (WGS) entry which is preliminary data.</text>
</comment>
<keyword evidence="3" id="KW-1185">Reference proteome</keyword>
<dbReference type="EMBL" id="JAEVLS010000002">
    <property type="protein sequence ID" value="MBM0104820.1"/>
    <property type="molecule type" value="Genomic_DNA"/>
</dbReference>
<dbReference type="RefSeq" id="WP_203166890.1">
    <property type="nucleotide sequence ID" value="NZ_JAEVLS010000002.1"/>
</dbReference>
<feature type="signal peptide" evidence="1">
    <location>
        <begin position="1"/>
        <end position="27"/>
    </location>
</feature>
<dbReference type="InterPro" id="IPR006311">
    <property type="entry name" value="TAT_signal"/>
</dbReference>
<organism evidence="2 3">
    <name type="scientific">Steroidobacter gossypii</name>
    <dbReference type="NCBI Taxonomy" id="2805490"/>
    <lineage>
        <taxon>Bacteria</taxon>
        <taxon>Pseudomonadati</taxon>
        <taxon>Pseudomonadota</taxon>
        <taxon>Gammaproteobacteria</taxon>
        <taxon>Steroidobacterales</taxon>
        <taxon>Steroidobacteraceae</taxon>
        <taxon>Steroidobacter</taxon>
    </lineage>
</organism>
<evidence type="ECO:0000313" key="3">
    <source>
        <dbReference type="Proteomes" id="UP000661077"/>
    </source>
</evidence>
<dbReference type="Proteomes" id="UP000661077">
    <property type="component" value="Unassembled WGS sequence"/>
</dbReference>
<keyword evidence="1" id="KW-0732">Signal</keyword>
<sequence>MKLLDRRTFLGASAAAALVLHRPTALAGPSQTVWTFDNLQRIGGHAARLEGQPRLVASPWGKAVAFDGREDAIFIDNHPLAGADTFTFEAVFRPDGGAFEQRWFHLESAEQPPVDPGKGNTRILFEIRVVRDEWYLDAFVKGPGYSQVLIVPEKLFPTKKWYHVAQTYDGTTYRAYVDGQLQAEAAIAFKAQGAGRASIGTRMNRVNYFNGAVREARFTHAALQPAEFSRP</sequence>
<dbReference type="InterPro" id="IPR013320">
    <property type="entry name" value="ConA-like_dom_sf"/>
</dbReference>
<evidence type="ECO:0000256" key="1">
    <source>
        <dbReference type="SAM" id="SignalP"/>
    </source>
</evidence>